<dbReference type="Gene3D" id="3.40.30.10">
    <property type="entry name" value="Glutaredoxin"/>
    <property type="match status" value="1"/>
</dbReference>
<gene>
    <name evidence="2" type="ORF">OL234_03925</name>
</gene>
<sequence length="120" mass="13664">MEHLKSVAAVKEVIQSESLTFLYIGQENCSVCHGLKPQISKIMSAYPEVRLVELDALEVPDVAEAFRVLTVPVLILFVEGKEYLRKARIVNTMNFKQDVHKIITGYQQMRIVNEEEKTAD</sequence>
<accession>A0AAF0I8K3</accession>
<dbReference type="SUPFAM" id="SSF52833">
    <property type="entry name" value="Thioredoxin-like"/>
    <property type="match status" value="1"/>
</dbReference>
<dbReference type="AlphaFoldDB" id="A0AAF0I8K3"/>
<keyword evidence="3" id="KW-1185">Reference proteome</keyword>
<evidence type="ECO:0000313" key="3">
    <source>
        <dbReference type="Proteomes" id="UP001179647"/>
    </source>
</evidence>
<dbReference type="EMBL" id="CP110232">
    <property type="protein sequence ID" value="WEG74056.1"/>
    <property type="molecule type" value="Genomic_DNA"/>
</dbReference>
<dbReference type="Proteomes" id="UP001179647">
    <property type="component" value="Chromosome"/>
</dbReference>
<evidence type="ECO:0000313" key="2">
    <source>
        <dbReference type="EMBL" id="WEG74056.1"/>
    </source>
</evidence>
<dbReference type="KEGG" id="vie:OL234_03925"/>
<name>A0AAF0I8K3_9ENTE</name>
<reference evidence="2" key="1">
    <citation type="submission" date="2022-10" db="EMBL/GenBank/DDBJ databases">
        <title>Vagococcus sp. isolated from poultry meat.</title>
        <authorList>
            <person name="Johansson P."/>
            <person name="Bjorkroth J."/>
        </authorList>
    </citation>
    <scope>NUCLEOTIDE SEQUENCE</scope>
    <source>
        <strain evidence="2">STAA11</strain>
    </source>
</reference>
<proteinExistence type="predicted"/>
<organism evidence="2 3">
    <name type="scientific">Vagococcus intermedius</name>
    <dbReference type="NCBI Taxonomy" id="2991418"/>
    <lineage>
        <taxon>Bacteria</taxon>
        <taxon>Bacillati</taxon>
        <taxon>Bacillota</taxon>
        <taxon>Bacilli</taxon>
        <taxon>Lactobacillales</taxon>
        <taxon>Enterococcaceae</taxon>
        <taxon>Vagococcus</taxon>
    </lineage>
</organism>
<dbReference type="Pfam" id="PF00085">
    <property type="entry name" value="Thioredoxin"/>
    <property type="match status" value="1"/>
</dbReference>
<feature type="domain" description="Thioredoxin" evidence="1">
    <location>
        <begin position="12"/>
        <end position="83"/>
    </location>
</feature>
<dbReference type="InterPro" id="IPR013766">
    <property type="entry name" value="Thioredoxin_domain"/>
</dbReference>
<dbReference type="RefSeq" id="WP_275469855.1">
    <property type="nucleotide sequence ID" value="NZ_CP110232.1"/>
</dbReference>
<dbReference type="InterPro" id="IPR036249">
    <property type="entry name" value="Thioredoxin-like_sf"/>
</dbReference>
<protein>
    <submittedName>
        <fullName evidence="2">Thioredoxin family protein</fullName>
    </submittedName>
</protein>
<dbReference type="CDD" id="cd02947">
    <property type="entry name" value="TRX_family"/>
    <property type="match status" value="1"/>
</dbReference>
<evidence type="ECO:0000259" key="1">
    <source>
        <dbReference type="Pfam" id="PF00085"/>
    </source>
</evidence>